<dbReference type="Proteomes" id="UP000626109">
    <property type="component" value="Unassembled WGS sequence"/>
</dbReference>
<evidence type="ECO:0000313" key="2">
    <source>
        <dbReference type="EMBL" id="CAE8652943.1"/>
    </source>
</evidence>
<comment type="caution">
    <text evidence="2">The sequence shown here is derived from an EMBL/GenBank/DDBJ whole genome shotgun (WGS) entry which is preliminary data.</text>
</comment>
<dbReference type="AlphaFoldDB" id="A0A813ILV3"/>
<gene>
    <name evidence="2" type="ORF">PGLA2088_LOCUS10065</name>
</gene>
<evidence type="ECO:0000256" key="1">
    <source>
        <dbReference type="SAM" id="MobiDB-lite"/>
    </source>
</evidence>
<accession>A0A813ILV3</accession>
<feature type="region of interest" description="Disordered" evidence="1">
    <location>
        <begin position="159"/>
        <end position="297"/>
    </location>
</feature>
<evidence type="ECO:0000313" key="3">
    <source>
        <dbReference type="Proteomes" id="UP000626109"/>
    </source>
</evidence>
<feature type="compositionally biased region" description="Low complexity" evidence="1">
    <location>
        <begin position="285"/>
        <end position="297"/>
    </location>
</feature>
<protein>
    <submittedName>
        <fullName evidence="2">Uncharacterized protein</fullName>
    </submittedName>
</protein>
<reference evidence="2" key="1">
    <citation type="submission" date="2021-02" db="EMBL/GenBank/DDBJ databases">
        <authorList>
            <person name="Dougan E. K."/>
            <person name="Rhodes N."/>
            <person name="Thang M."/>
            <person name="Chan C."/>
        </authorList>
    </citation>
    <scope>NUCLEOTIDE SEQUENCE</scope>
</reference>
<sequence>MMYSGSELYKESYHLIWHNLVLCKEKAVLARQATIEFFEQESQKPNHPLKFILEQARRYNPYNTWDTIFDATTTRPKVGLRLPYSDKRSRMADGRFVDEHRPVLPVAELLFEFARSDLDPSFEICTRVTQVERVERKATWEWALLGMCRRAGDVCSPTYFRPPQLQRPPVARRAGRSGGPGSGSSRKLPLQHSGPRGAAPSWRGRAAAPGPSSRGHHQQQHQHQQQPLQGRSSGVGSWKAAAQVSAQRAPETSRPSEAADVAPDPGEGLQAAAGVASSERVQHGSASSASLGDYSSSASSSASIAPVRLFPNGTRASFADAVRTTWQQLCRAASPVETQEINGGLMVKIPGVGNLNYFDKSNKVVLQGKDIRKLRELVATWTDPV</sequence>
<organism evidence="2 3">
    <name type="scientific">Polarella glacialis</name>
    <name type="common">Dinoflagellate</name>
    <dbReference type="NCBI Taxonomy" id="89957"/>
    <lineage>
        <taxon>Eukaryota</taxon>
        <taxon>Sar</taxon>
        <taxon>Alveolata</taxon>
        <taxon>Dinophyceae</taxon>
        <taxon>Suessiales</taxon>
        <taxon>Suessiaceae</taxon>
        <taxon>Polarella</taxon>
    </lineage>
</organism>
<dbReference type="EMBL" id="CAJNNW010011267">
    <property type="protein sequence ID" value="CAE8652943.1"/>
    <property type="molecule type" value="Genomic_DNA"/>
</dbReference>
<proteinExistence type="predicted"/>
<name>A0A813ILV3_POLGL</name>